<dbReference type="Proteomes" id="UP001437460">
    <property type="component" value="Unassembled WGS sequence"/>
</dbReference>
<dbReference type="NCBIfam" id="TIGR03124">
    <property type="entry name" value="citrate_citX"/>
    <property type="match status" value="1"/>
</dbReference>
<accession>A0ABV1HHZ8</accession>
<protein>
    <recommendedName>
        <fullName evidence="1">citrate lyase holo-[acyl-carrier protein] synthase</fullName>
        <ecNumber evidence="1">2.7.7.61</ecNumber>
    </recommendedName>
</protein>
<evidence type="ECO:0000256" key="2">
    <source>
        <dbReference type="ARBA" id="ARBA00022679"/>
    </source>
</evidence>
<dbReference type="GO" id="GO:0050519">
    <property type="term" value="F:holo-citrate lyase synthase activity"/>
    <property type="evidence" value="ECO:0007669"/>
    <property type="project" value="UniProtKB-EC"/>
</dbReference>
<comment type="catalytic activity">
    <reaction evidence="4">
        <text>apo-[citrate lyase ACP] + 2'-(5''-triphospho-alpha-D-ribosyl)-3'-dephospho-CoA = holo-[citrate lyase ACP] + diphosphate</text>
        <dbReference type="Rhea" id="RHEA:16333"/>
        <dbReference type="Rhea" id="RHEA-COMP:10157"/>
        <dbReference type="Rhea" id="RHEA-COMP:10158"/>
        <dbReference type="ChEBI" id="CHEBI:29999"/>
        <dbReference type="ChEBI" id="CHEBI:33019"/>
        <dbReference type="ChEBI" id="CHEBI:61378"/>
        <dbReference type="ChEBI" id="CHEBI:82683"/>
        <dbReference type="EC" id="2.7.7.61"/>
    </reaction>
</comment>
<gene>
    <name evidence="5" type="primary">citX</name>
    <name evidence="5" type="ORF">WMO41_01850</name>
</gene>
<keyword evidence="2 5" id="KW-0808">Transferase</keyword>
<dbReference type="InterPro" id="IPR005551">
    <property type="entry name" value="CitX"/>
</dbReference>
<name>A0ABV1HHZ8_9FIRM</name>
<reference evidence="5 6" key="1">
    <citation type="submission" date="2024-03" db="EMBL/GenBank/DDBJ databases">
        <title>Human intestinal bacterial collection.</title>
        <authorList>
            <person name="Pauvert C."/>
            <person name="Hitch T.C.A."/>
            <person name="Clavel T."/>
        </authorList>
    </citation>
    <scope>NUCLEOTIDE SEQUENCE [LARGE SCALE GENOMIC DNA]</scope>
    <source>
        <strain evidence="5 6">CLA-AP-H27</strain>
    </source>
</reference>
<keyword evidence="3 5" id="KW-0548">Nucleotidyltransferase</keyword>
<organism evidence="5 6">
    <name type="scientific">Ventrimonas faecis</name>
    <dbReference type="NCBI Taxonomy" id="3133170"/>
    <lineage>
        <taxon>Bacteria</taxon>
        <taxon>Bacillati</taxon>
        <taxon>Bacillota</taxon>
        <taxon>Clostridia</taxon>
        <taxon>Lachnospirales</taxon>
        <taxon>Lachnospiraceae</taxon>
        <taxon>Ventrimonas</taxon>
    </lineage>
</organism>
<evidence type="ECO:0000313" key="5">
    <source>
        <dbReference type="EMBL" id="MEQ2561937.1"/>
    </source>
</evidence>
<dbReference type="Pfam" id="PF03802">
    <property type="entry name" value="CitX"/>
    <property type="match status" value="1"/>
</dbReference>
<comment type="caution">
    <text evidence="5">The sequence shown here is derived from an EMBL/GenBank/DDBJ whole genome shotgun (WGS) entry which is preliminary data.</text>
</comment>
<evidence type="ECO:0000313" key="6">
    <source>
        <dbReference type="Proteomes" id="UP001437460"/>
    </source>
</evidence>
<dbReference type="EC" id="2.7.7.61" evidence="1"/>
<proteinExistence type="predicted"/>
<dbReference type="GO" id="GO:0016829">
    <property type="term" value="F:lyase activity"/>
    <property type="evidence" value="ECO:0007669"/>
    <property type="project" value="UniProtKB-KW"/>
</dbReference>
<evidence type="ECO:0000256" key="1">
    <source>
        <dbReference type="ARBA" id="ARBA00012524"/>
    </source>
</evidence>
<evidence type="ECO:0000256" key="3">
    <source>
        <dbReference type="ARBA" id="ARBA00022695"/>
    </source>
</evidence>
<dbReference type="EMBL" id="JBBMFJ010000002">
    <property type="protein sequence ID" value="MEQ2561937.1"/>
    <property type="molecule type" value="Genomic_DNA"/>
</dbReference>
<sequence length="168" mass="18990">MEEVNLQEMLAARERRCYLQTQLLHQYKKSLISFTLNIPGPVKVLPGVPEAFATGCQRIETLLKDRLVLIQHMETIKEKTGYEAFYSVDANPDFIKELMVSLEDQDRIGRLFDIDVLRPDKSKVSREDMGSAPRTCLLCGQPAHVCSRSRRHSVAELTAEIGKILSGS</sequence>
<dbReference type="NCBIfam" id="NF002383">
    <property type="entry name" value="PRK01392.1"/>
    <property type="match status" value="1"/>
</dbReference>
<keyword evidence="5" id="KW-0456">Lyase</keyword>
<evidence type="ECO:0000256" key="4">
    <source>
        <dbReference type="ARBA" id="ARBA00048574"/>
    </source>
</evidence>
<dbReference type="RefSeq" id="WP_349228369.1">
    <property type="nucleotide sequence ID" value="NZ_JBBMFJ010000002.1"/>
</dbReference>
<keyword evidence="6" id="KW-1185">Reference proteome</keyword>